<evidence type="ECO:0000256" key="3">
    <source>
        <dbReference type="SAM" id="SignalP"/>
    </source>
</evidence>
<keyword evidence="2" id="KW-0812">Transmembrane</keyword>
<protein>
    <recommendedName>
        <fullName evidence="6">CUB domain-containing protein</fullName>
    </recommendedName>
</protein>
<accession>A0A8S1D3W4</accession>
<dbReference type="Proteomes" id="UP000494165">
    <property type="component" value="Unassembled WGS sequence"/>
</dbReference>
<evidence type="ECO:0000256" key="1">
    <source>
        <dbReference type="SAM" id="MobiDB-lite"/>
    </source>
</evidence>
<proteinExistence type="predicted"/>
<keyword evidence="5" id="KW-1185">Reference proteome</keyword>
<evidence type="ECO:0000313" key="5">
    <source>
        <dbReference type="Proteomes" id="UP000494165"/>
    </source>
</evidence>
<evidence type="ECO:0000313" key="4">
    <source>
        <dbReference type="EMBL" id="CAB3378341.1"/>
    </source>
</evidence>
<feature type="chain" id="PRO_5035881381" description="CUB domain-containing protein" evidence="3">
    <location>
        <begin position="20"/>
        <end position="508"/>
    </location>
</feature>
<feature type="compositionally biased region" description="Low complexity" evidence="1">
    <location>
        <begin position="489"/>
        <end position="501"/>
    </location>
</feature>
<feature type="region of interest" description="Disordered" evidence="1">
    <location>
        <begin position="485"/>
        <end position="508"/>
    </location>
</feature>
<reference evidence="4 5" key="1">
    <citation type="submission" date="2020-04" db="EMBL/GenBank/DDBJ databases">
        <authorList>
            <person name="Alioto T."/>
            <person name="Alioto T."/>
            <person name="Gomez Garrido J."/>
        </authorList>
    </citation>
    <scope>NUCLEOTIDE SEQUENCE [LARGE SCALE GENOMIC DNA]</scope>
</reference>
<feature type="signal peptide" evidence="3">
    <location>
        <begin position="1"/>
        <end position="19"/>
    </location>
</feature>
<organism evidence="4 5">
    <name type="scientific">Cloeon dipterum</name>
    <dbReference type="NCBI Taxonomy" id="197152"/>
    <lineage>
        <taxon>Eukaryota</taxon>
        <taxon>Metazoa</taxon>
        <taxon>Ecdysozoa</taxon>
        <taxon>Arthropoda</taxon>
        <taxon>Hexapoda</taxon>
        <taxon>Insecta</taxon>
        <taxon>Pterygota</taxon>
        <taxon>Palaeoptera</taxon>
        <taxon>Ephemeroptera</taxon>
        <taxon>Pisciforma</taxon>
        <taxon>Baetidae</taxon>
        <taxon>Cloeon</taxon>
    </lineage>
</organism>
<sequence length="508" mass="57610">MKAPWLIIIVLLGVYNGIALHDYGTADSTFCFNELVILSDEHDSAFYLTDAIIYDLWDNSTDFWCAFVVWSRDPLSVVFQNFNLRQNPFTKDCVDFIQFANHPEEYFTQRCGNSSAVTHRGNERAKNSPYLNFQGPALVYVELSIGKEFLTIRPQFKFSISFTAWKDCSQKDLPLSYASCGKTNTCIWAGAFRNGRVNCPFNGCLDEFFCTTTKDPSIWQVLFTFNVLDLPLLAFVGVHNGIASIEYIREDYPIFCLNDTKFLSHHALSSEFYLTDKNIYKLWDNSTDFLCSFEVHSKNPIAVVIENIDLREDPSTKECIDFIKFRTSLDENFTQFCGNLSAVTYGGNERAENSPYLNFKGPAMISVKLSIGKEALTVRSQFKFSISFTAWIDCGKEDLSLDYAPCGKTNMCIWKGLFCDGRVNCPFNGSLDETSCADLKDRVPKVSKPTIWEVLFTFNVLDLPLLAFVGLCVYLCRKYCCGKKPRTTSESAPPIEEPSAPQMCETEL</sequence>
<keyword evidence="2" id="KW-1133">Transmembrane helix</keyword>
<dbReference type="EMBL" id="CADEPI010000162">
    <property type="protein sequence ID" value="CAB3378341.1"/>
    <property type="molecule type" value="Genomic_DNA"/>
</dbReference>
<dbReference type="AlphaFoldDB" id="A0A8S1D3W4"/>
<comment type="caution">
    <text evidence="4">The sequence shown here is derived from an EMBL/GenBank/DDBJ whole genome shotgun (WGS) entry which is preliminary data.</text>
</comment>
<name>A0A8S1D3W4_9INSE</name>
<dbReference type="OrthoDB" id="47276at2759"/>
<gene>
    <name evidence="4" type="ORF">CLODIP_2_CD03400</name>
</gene>
<evidence type="ECO:0000256" key="2">
    <source>
        <dbReference type="SAM" id="Phobius"/>
    </source>
</evidence>
<keyword evidence="3" id="KW-0732">Signal</keyword>
<feature type="transmembrane region" description="Helical" evidence="2">
    <location>
        <begin position="454"/>
        <end position="476"/>
    </location>
</feature>
<keyword evidence="2" id="KW-0472">Membrane</keyword>
<evidence type="ECO:0008006" key="6">
    <source>
        <dbReference type="Google" id="ProtNLM"/>
    </source>
</evidence>